<keyword evidence="1" id="KW-1133">Transmembrane helix</keyword>
<sequence>MRNVPQIPQIPHIPQVSRVPRVLHLLGRLAGAVLTAACLAALYCVVLTRGGPL</sequence>
<evidence type="ECO:0000256" key="1">
    <source>
        <dbReference type="SAM" id="Phobius"/>
    </source>
</evidence>
<keyword evidence="1" id="KW-0472">Membrane</keyword>
<gene>
    <name evidence="2" type="ORF">GCU69_10220</name>
</gene>
<dbReference type="Proteomes" id="UP000621266">
    <property type="component" value="Unassembled WGS sequence"/>
</dbReference>
<proteinExistence type="predicted"/>
<evidence type="ECO:0000313" key="2">
    <source>
        <dbReference type="EMBL" id="KAF4409188.1"/>
    </source>
</evidence>
<keyword evidence="3" id="KW-1185">Reference proteome</keyword>
<comment type="caution">
    <text evidence="2">The sequence shown here is derived from an EMBL/GenBank/DDBJ whole genome shotgun (WGS) entry which is preliminary data.</text>
</comment>
<dbReference type="EMBL" id="WHPN01000244">
    <property type="protein sequence ID" value="KAF4409188.1"/>
    <property type="molecule type" value="Genomic_DNA"/>
</dbReference>
<protein>
    <submittedName>
        <fullName evidence="2">Uncharacterized protein</fullName>
    </submittedName>
</protein>
<reference evidence="2 3" key="1">
    <citation type="submission" date="2019-10" db="EMBL/GenBank/DDBJ databases">
        <title>Streptomyces tenebrisbrunneis sp.nov., an endogenous actinomycete isolated from of Lycium ruthenicum.</title>
        <authorList>
            <person name="Ma L."/>
        </authorList>
    </citation>
    <scope>NUCLEOTIDE SEQUENCE [LARGE SCALE GENOMIC DNA]</scope>
    <source>
        <strain evidence="2 3">TRM 66187</strain>
    </source>
</reference>
<name>A0ABQ7FKQ6_9ACTN</name>
<dbReference type="RefSeq" id="WP_156205727.1">
    <property type="nucleotide sequence ID" value="NZ_WHPN01000244.1"/>
</dbReference>
<organism evidence="2 3">
    <name type="scientific">Streptomyces lycii</name>
    <dbReference type="NCBI Taxonomy" id="2654337"/>
    <lineage>
        <taxon>Bacteria</taxon>
        <taxon>Bacillati</taxon>
        <taxon>Actinomycetota</taxon>
        <taxon>Actinomycetes</taxon>
        <taxon>Kitasatosporales</taxon>
        <taxon>Streptomycetaceae</taxon>
        <taxon>Streptomyces</taxon>
    </lineage>
</organism>
<accession>A0ABQ7FKQ6</accession>
<feature type="transmembrane region" description="Helical" evidence="1">
    <location>
        <begin position="25"/>
        <end position="47"/>
    </location>
</feature>
<evidence type="ECO:0000313" key="3">
    <source>
        <dbReference type="Proteomes" id="UP000621266"/>
    </source>
</evidence>
<keyword evidence="1" id="KW-0812">Transmembrane</keyword>